<dbReference type="EMBL" id="NHTK01004685">
    <property type="protein sequence ID" value="PPQ85571.1"/>
    <property type="molecule type" value="Genomic_DNA"/>
</dbReference>
<dbReference type="InParanoid" id="A0A409X481"/>
<organism evidence="1 2">
    <name type="scientific">Panaeolus cyanescens</name>
    <dbReference type="NCBI Taxonomy" id="181874"/>
    <lineage>
        <taxon>Eukaryota</taxon>
        <taxon>Fungi</taxon>
        <taxon>Dikarya</taxon>
        <taxon>Basidiomycota</taxon>
        <taxon>Agaricomycotina</taxon>
        <taxon>Agaricomycetes</taxon>
        <taxon>Agaricomycetidae</taxon>
        <taxon>Agaricales</taxon>
        <taxon>Agaricineae</taxon>
        <taxon>Galeropsidaceae</taxon>
        <taxon>Panaeolus</taxon>
    </lineage>
</organism>
<name>A0A409X481_9AGAR</name>
<protein>
    <submittedName>
        <fullName evidence="1">Uncharacterized protein</fullName>
    </submittedName>
</protein>
<reference evidence="1 2" key="1">
    <citation type="journal article" date="2018" name="Evol. Lett.">
        <title>Horizontal gene cluster transfer increased hallucinogenic mushroom diversity.</title>
        <authorList>
            <person name="Reynolds H.T."/>
            <person name="Vijayakumar V."/>
            <person name="Gluck-Thaler E."/>
            <person name="Korotkin H.B."/>
            <person name="Matheny P.B."/>
            <person name="Slot J.C."/>
        </authorList>
    </citation>
    <scope>NUCLEOTIDE SEQUENCE [LARGE SCALE GENOMIC DNA]</scope>
    <source>
        <strain evidence="1 2">2629</strain>
    </source>
</reference>
<gene>
    <name evidence="1" type="ORF">CVT24_009983</name>
</gene>
<evidence type="ECO:0000313" key="2">
    <source>
        <dbReference type="Proteomes" id="UP000284842"/>
    </source>
</evidence>
<accession>A0A409X481</accession>
<comment type="caution">
    <text evidence="1">The sequence shown here is derived from an EMBL/GenBank/DDBJ whole genome shotgun (WGS) entry which is preliminary data.</text>
</comment>
<evidence type="ECO:0000313" key="1">
    <source>
        <dbReference type="EMBL" id="PPQ85571.1"/>
    </source>
</evidence>
<dbReference type="AlphaFoldDB" id="A0A409X481"/>
<proteinExistence type="predicted"/>
<sequence length="256" mass="29364">MPAISVSRFLRGQITTNKSLEYVRRRIAARSQSPFFFALSHAMLDVHYHVHIRSRTHPVSDYVVTNRDGVEIKFSMFGAISPVRVYRHPGSSPSKACMTYDLQLHDRYQAMLPINASSQMRKAYAHQLDQVYRISQHVGNVAQKDAPWFPRHNDQTLPCNFELLGPPTYKTSTAFENNTSIRFPLGSPIAVDDHPSFPRDALFDAHQNLHHNWEGFSLIDREVVAIFDGNLKFWVEDDGPLKWAFKADTMHIITVE</sequence>
<dbReference type="Proteomes" id="UP000284842">
    <property type="component" value="Unassembled WGS sequence"/>
</dbReference>
<dbReference type="OrthoDB" id="3129661at2759"/>
<keyword evidence="2" id="KW-1185">Reference proteome</keyword>